<reference evidence="1" key="1">
    <citation type="submission" date="2022-08" db="EMBL/GenBank/DDBJ databases">
        <title>Genome Sequence of Fusarium decemcellulare.</title>
        <authorList>
            <person name="Buettner E."/>
        </authorList>
    </citation>
    <scope>NUCLEOTIDE SEQUENCE</scope>
    <source>
        <strain evidence="1">Babe19</strain>
    </source>
</reference>
<proteinExistence type="predicted"/>
<comment type="caution">
    <text evidence="1">The sequence shown here is derived from an EMBL/GenBank/DDBJ whole genome shotgun (WGS) entry which is preliminary data.</text>
</comment>
<sequence>MAAPTTSEFRGHDGPDNNKDTSFRQLDHVKTADGDEMDPVKPKYDKVDNFGAHEKTDPKEIALVRKIDVFCLPVLWLMYFFNFLDRNAIANGKLNGLADDLELQGTEFNTCVSILFIGYLCGQVPSNMILSRVRPSWYIAGFMVAWSIVTLLTYKAHSFETMLVCRFLLGITEAPFYPGAVYVMSMLYTRKEIATRISIFYTGNMLASAFSGLIAAGVFAGLDGVQGLAGWRWLFIIQGACSLAVALPAFYLLPDSPLQTRWLSQEQRELAHNRIYIDTTNRREEPTSVWAGLRQAASDWRTWLFCLMANLHFSTNGFKNFLPTVVNTFGFNTTITLALTCPPYILSGIITVLVSWSSGRYNERTWHITGSKIAAIIGFTMSVATLNVPARYVGIMIFVGATYGVNNLILGWASSVLGETNEKRAVAIAMANTFGNLASVYTPYLWPDADSPRFLKAMVASIAFSIGVICCAMFMKWWLKRTECDFAGSFAPLCITFVCTAHAFSDAIVAARSGCALYGYLVHSLGSVNDLLLRMKDAGFDREAVESLGTSGKFSIYAAEITLDGTPGSFSTEARLTSGSSVLYVQRLQGWTTADDPASKYLIGRPYEPDVDSDASWHFARRCLKICREQHGLCRGRLMDTSDVRDRRVTLVKESTSVTDIPSRLLDVQNHDSIRLVELKHAPHDEKLLASSLGFAALSYCWGGQQSLTLTRALKQHLLDGFSKSELPKTIQDAVRTVKKLGLRYLWVDALYIEQDNDEDKAAEIGRMATYYGSATVTICAAAALRSDQGFLFRRKVPSFEAGPFRLALFNKNGANQGHVYLLKDFEAPPEHTTTRGWTMQESLLSRRILVYADRQLYWVCNTSTAGCNSSEPPLVDKAVGSARWLVDGIYPIEALITRPTYNQWSVSLRNYTTRHLGVPGDKLLAISSLVAHLMEIAKKRKEDPVYIAGLFVLTVDETSLHTQLLWHVSERSKMRRASAYRAPSWSWAAIDGPIMTSQSRVTNKSPVHRPEEIAVIHSHVDLVYQNLPLGSVKGGSLTIQAKRRRFSECINFPNLPITIRGALRGLTDVGHGIDLLPDTDEDLRNVQHVIGVGGASGSDLFLITHFSLVDKGVRLSEGLLVSRNNSGDMTRVGVFQSFESKDSILLFKHRETTLSCLV</sequence>
<dbReference type="Proteomes" id="UP001148629">
    <property type="component" value="Unassembled WGS sequence"/>
</dbReference>
<gene>
    <name evidence="1" type="ORF">NM208_g7731</name>
</gene>
<dbReference type="EMBL" id="JANRMS010000819">
    <property type="protein sequence ID" value="KAJ3534001.1"/>
    <property type="molecule type" value="Genomic_DNA"/>
</dbReference>
<evidence type="ECO:0000313" key="1">
    <source>
        <dbReference type="EMBL" id="KAJ3534001.1"/>
    </source>
</evidence>
<accession>A0ACC1S880</accession>
<keyword evidence="2" id="KW-1185">Reference proteome</keyword>
<protein>
    <submittedName>
        <fullName evidence="1">Uncharacterized protein</fullName>
    </submittedName>
</protein>
<name>A0ACC1S880_9HYPO</name>
<organism evidence="1 2">
    <name type="scientific">Fusarium decemcellulare</name>
    <dbReference type="NCBI Taxonomy" id="57161"/>
    <lineage>
        <taxon>Eukaryota</taxon>
        <taxon>Fungi</taxon>
        <taxon>Dikarya</taxon>
        <taxon>Ascomycota</taxon>
        <taxon>Pezizomycotina</taxon>
        <taxon>Sordariomycetes</taxon>
        <taxon>Hypocreomycetidae</taxon>
        <taxon>Hypocreales</taxon>
        <taxon>Nectriaceae</taxon>
        <taxon>Fusarium</taxon>
        <taxon>Fusarium decemcellulare species complex</taxon>
    </lineage>
</organism>
<evidence type="ECO:0000313" key="2">
    <source>
        <dbReference type="Proteomes" id="UP001148629"/>
    </source>
</evidence>